<dbReference type="EMBL" id="PGCJ01000665">
    <property type="protein sequence ID" value="PLW24924.1"/>
    <property type="molecule type" value="Genomic_DNA"/>
</dbReference>
<comment type="caution">
    <text evidence="1">The sequence shown here is derived from an EMBL/GenBank/DDBJ whole genome shotgun (WGS) entry which is preliminary data.</text>
</comment>
<name>A0A2N5THF1_9BASI</name>
<keyword evidence="2" id="KW-1185">Reference proteome</keyword>
<evidence type="ECO:0000313" key="1">
    <source>
        <dbReference type="EMBL" id="PLW24924.1"/>
    </source>
</evidence>
<accession>A0A2N5THF1</accession>
<dbReference type="OrthoDB" id="5747071at2759"/>
<organism evidence="1 2">
    <name type="scientific">Puccinia coronata f. sp. avenae</name>
    <dbReference type="NCBI Taxonomy" id="200324"/>
    <lineage>
        <taxon>Eukaryota</taxon>
        <taxon>Fungi</taxon>
        <taxon>Dikarya</taxon>
        <taxon>Basidiomycota</taxon>
        <taxon>Pucciniomycotina</taxon>
        <taxon>Pucciniomycetes</taxon>
        <taxon>Pucciniales</taxon>
        <taxon>Pucciniaceae</taxon>
        <taxon>Puccinia</taxon>
    </lineage>
</organism>
<gene>
    <name evidence="1" type="ORF">PCANC_28845</name>
</gene>
<dbReference type="AlphaFoldDB" id="A0A2N5THF1"/>
<proteinExistence type="predicted"/>
<protein>
    <submittedName>
        <fullName evidence="1">Uncharacterized protein</fullName>
    </submittedName>
</protein>
<reference evidence="1 2" key="1">
    <citation type="submission" date="2017-11" db="EMBL/GenBank/DDBJ databases">
        <title>De novo assembly and phasing of dikaryotic genomes from two isolates of Puccinia coronata f. sp. avenae, the causal agent of oat crown rust.</title>
        <authorList>
            <person name="Miller M.E."/>
            <person name="Zhang Y."/>
            <person name="Omidvar V."/>
            <person name="Sperschneider J."/>
            <person name="Schwessinger B."/>
            <person name="Raley C."/>
            <person name="Palmer J.M."/>
            <person name="Garnica D."/>
            <person name="Upadhyaya N."/>
            <person name="Rathjen J."/>
            <person name="Taylor J.M."/>
            <person name="Park R.F."/>
            <person name="Dodds P.N."/>
            <person name="Hirsch C.D."/>
            <person name="Kianian S.F."/>
            <person name="Figueroa M."/>
        </authorList>
    </citation>
    <scope>NUCLEOTIDE SEQUENCE [LARGE SCALE GENOMIC DNA]</scope>
    <source>
        <strain evidence="1">12NC29</strain>
    </source>
</reference>
<dbReference type="Proteomes" id="UP000235388">
    <property type="component" value="Unassembled WGS sequence"/>
</dbReference>
<evidence type="ECO:0000313" key="2">
    <source>
        <dbReference type="Proteomes" id="UP000235388"/>
    </source>
</evidence>
<sequence>MGRPFIRRACPTSLHKSGRHVQWVTWLDKLPDMFTRWAGLSNECKSDKSDLSDWQQFGGCNLLAEQVAACKLLGKEFAACKLLAEQVASCYLLAKQVTAGNLLGKQLAGCNLLSEQVTAGNLLAKQVAA</sequence>